<organism evidence="2 3">
    <name type="scientific">Vibrio proteolyticus NBRC 13287</name>
    <dbReference type="NCBI Taxonomy" id="1219065"/>
    <lineage>
        <taxon>Bacteria</taxon>
        <taxon>Pseudomonadati</taxon>
        <taxon>Pseudomonadota</taxon>
        <taxon>Gammaproteobacteria</taxon>
        <taxon>Vibrionales</taxon>
        <taxon>Vibrionaceae</taxon>
        <taxon>Vibrio</taxon>
    </lineage>
</organism>
<keyword evidence="3" id="KW-1185">Reference proteome</keyword>
<gene>
    <name evidence="2" type="ORF">VPR01S_07_01790</name>
</gene>
<evidence type="ECO:0000313" key="3">
    <source>
        <dbReference type="Proteomes" id="UP000016570"/>
    </source>
</evidence>
<evidence type="ECO:0000256" key="1">
    <source>
        <dbReference type="RuleBase" id="RU000363"/>
    </source>
</evidence>
<accession>U3BC90</accession>
<dbReference type="GO" id="GO:0016020">
    <property type="term" value="C:membrane"/>
    <property type="evidence" value="ECO:0007669"/>
    <property type="project" value="GOC"/>
</dbReference>
<dbReference type="STRING" id="1219065.VPR01S_07_01790"/>
<dbReference type="InterPro" id="IPR002347">
    <property type="entry name" value="SDR_fam"/>
</dbReference>
<reference evidence="2 3" key="1">
    <citation type="submission" date="2013-09" db="EMBL/GenBank/DDBJ databases">
        <title>Whole genome shotgun sequence of Vibrio proteolyticus NBRC 13287.</title>
        <authorList>
            <person name="Isaki S."/>
            <person name="Hosoyama A."/>
            <person name="Numata M."/>
            <person name="Hashimoto M."/>
            <person name="Hosoyama Y."/>
            <person name="Tsuchikane K."/>
            <person name="Noguchi M."/>
            <person name="Hirakata S."/>
            <person name="Ichikawa N."/>
            <person name="Ohji S."/>
            <person name="Yamazoe A."/>
            <person name="Fujita N."/>
        </authorList>
    </citation>
    <scope>NUCLEOTIDE SEQUENCE [LARGE SCALE GENOMIC DNA]</scope>
    <source>
        <strain evidence="2 3">NBRC 13287</strain>
    </source>
</reference>
<name>U3BC90_VIBPR</name>
<protein>
    <submittedName>
        <fullName evidence="2">Putative oxidoreductase</fullName>
    </submittedName>
</protein>
<dbReference type="GO" id="GO:0006666">
    <property type="term" value="P:3-keto-sphinganine metabolic process"/>
    <property type="evidence" value="ECO:0007669"/>
    <property type="project" value="TreeGrafter"/>
</dbReference>
<dbReference type="PANTHER" id="PTHR43550:SF3">
    <property type="entry name" value="3-KETODIHYDROSPHINGOSINE REDUCTASE"/>
    <property type="match status" value="1"/>
</dbReference>
<dbReference type="InterPro" id="IPR036291">
    <property type="entry name" value="NAD(P)-bd_dom_sf"/>
</dbReference>
<dbReference type="eggNOG" id="COG1028">
    <property type="taxonomic scope" value="Bacteria"/>
</dbReference>
<dbReference type="PRINTS" id="PR00080">
    <property type="entry name" value="SDRFAMILY"/>
</dbReference>
<evidence type="ECO:0000313" key="2">
    <source>
        <dbReference type="EMBL" id="GAD67379.1"/>
    </source>
</evidence>
<dbReference type="Gene3D" id="3.40.50.720">
    <property type="entry name" value="NAD(P)-binding Rossmann-like Domain"/>
    <property type="match status" value="1"/>
</dbReference>
<comment type="similarity">
    <text evidence="1">Belongs to the short-chain dehydrogenases/reductases (SDR) family.</text>
</comment>
<dbReference type="GO" id="GO:0047560">
    <property type="term" value="F:3-dehydrosphinganine reductase activity"/>
    <property type="evidence" value="ECO:0007669"/>
    <property type="project" value="TreeGrafter"/>
</dbReference>
<comment type="caution">
    <text evidence="2">The sequence shown here is derived from an EMBL/GenBank/DDBJ whole genome shotgun (WGS) entry which is preliminary data.</text>
</comment>
<dbReference type="AlphaFoldDB" id="U3BC90"/>
<dbReference type="PANTHER" id="PTHR43550">
    <property type="entry name" value="3-KETODIHYDROSPHINGOSINE REDUCTASE"/>
    <property type="match status" value="1"/>
</dbReference>
<dbReference type="Pfam" id="PF00106">
    <property type="entry name" value="adh_short"/>
    <property type="match status" value="1"/>
</dbReference>
<dbReference type="EMBL" id="BATJ01000007">
    <property type="protein sequence ID" value="GAD67379.1"/>
    <property type="molecule type" value="Genomic_DNA"/>
</dbReference>
<proteinExistence type="inferred from homology"/>
<dbReference type="Proteomes" id="UP000016570">
    <property type="component" value="Unassembled WGS sequence"/>
</dbReference>
<dbReference type="SUPFAM" id="SSF51735">
    <property type="entry name" value="NAD(P)-binding Rossmann-fold domains"/>
    <property type="match status" value="1"/>
</dbReference>
<sequence length="268" mass="29795">MKYKFNNKQAIITGGSAGIGLSIAKKLASLGCQIHLIARDKEKLTKAKFNINETYPNVNIEIYSVDLKNKELLEETMISIGKNHGIDILVNNAGVEAYGKFEDIEETALRHVFEVNYWAAVNATRAAIPYLKSSSCGHVSFVSSVAGYLGAFGYVSYAPTKFAVTGFAECLRMEMRPHNIGVSIVFPPDTDTDMYTREKQNQIPEAKALSKHGKVISPDLVANKLIKAIEKSQFEVLCNKESILVKKFKNLFPSLYYKTLDRIIDSSL</sequence>
<dbReference type="PRINTS" id="PR00081">
    <property type="entry name" value="GDHRDH"/>
</dbReference>
<dbReference type="GO" id="GO:0030148">
    <property type="term" value="P:sphingolipid biosynthetic process"/>
    <property type="evidence" value="ECO:0007669"/>
    <property type="project" value="TreeGrafter"/>
</dbReference>
<dbReference type="RefSeq" id="WP_021705354.1">
    <property type="nucleotide sequence ID" value="NZ_BATJ01000007.1"/>
</dbReference>